<accession>A0A212JP05</accession>
<proteinExistence type="predicted"/>
<reference evidence="1" key="1">
    <citation type="submission" date="2016-04" db="EMBL/GenBank/DDBJ databases">
        <authorList>
            <person name="Evans L.H."/>
            <person name="Alamgir A."/>
            <person name="Owens N."/>
            <person name="Weber N.D."/>
            <person name="Virtaneva K."/>
            <person name="Barbian K."/>
            <person name="Babar A."/>
            <person name="Rosenke K."/>
        </authorList>
    </citation>
    <scope>NUCLEOTIDE SEQUENCE</scope>
    <source>
        <strain evidence="1">86</strain>
    </source>
</reference>
<gene>
    <name evidence="1" type="ORF">KL86CLO1_11442</name>
</gene>
<sequence length="100" mass="11187">MLRISQSSCGEKKKLVLIFIKMSFFFGGDKRDRTADLLNAIQALSQLSYTPTSQYSVFCGGDKRDRTADLLNAIQALSQLSYTPTSGSARLLPRTERMLF</sequence>
<organism evidence="1">
    <name type="scientific">uncultured Eubacteriales bacterium</name>
    <dbReference type="NCBI Taxonomy" id="172733"/>
    <lineage>
        <taxon>Bacteria</taxon>
        <taxon>Bacillati</taxon>
        <taxon>Bacillota</taxon>
        <taxon>Clostridia</taxon>
        <taxon>Eubacteriales</taxon>
        <taxon>environmental samples</taxon>
    </lineage>
</organism>
<dbReference type="AntiFam" id="ANF00012">
    <property type="entry name" value="tRNA translation"/>
</dbReference>
<dbReference type="EMBL" id="FLUN01000001">
    <property type="protein sequence ID" value="SBW01186.1"/>
    <property type="molecule type" value="Genomic_DNA"/>
</dbReference>
<protein>
    <submittedName>
        <fullName evidence="1">Uncharacterized protein</fullName>
    </submittedName>
</protein>
<dbReference type="AlphaFoldDB" id="A0A212JP05"/>
<evidence type="ECO:0000313" key="1">
    <source>
        <dbReference type="EMBL" id="SBW01186.1"/>
    </source>
</evidence>
<name>A0A212JP05_9FIRM</name>